<keyword evidence="4" id="KW-1185">Reference proteome</keyword>
<dbReference type="GO" id="GO:0016787">
    <property type="term" value="F:hydrolase activity"/>
    <property type="evidence" value="ECO:0007669"/>
    <property type="project" value="UniProtKB-KW"/>
</dbReference>
<keyword evidence="3" id="KW-0347">Helicase</keyword>
<evidence type="ECO:0000259" key="2">
    <source>
        <dbReference type="PROSITE" id="PS51192"/>
    </source>
</evidence>
<organism evidence="3 4">
    <name type="scientific">Streptomyces carpaticus</name>
    <dbReference type="NCBI Taxonomy" id="285558"/>
    <lineage>
        <taxon>Bacteria</taxon>
        <taxon>Bacillati</taxon>
        <taxon>Actinomycetota</taxon>
        <taxon>Actinomycetes</taxon>
        <taxon>Kitasatosporales</taxon>
        <taxon>Streptomycetaceae</taxon>
        <taxon>Streptomyces</taxon>
    </lineage>
</organism>
<protein>
    <submittedName>
        <fullName evidence="3">DEAD/DEAH box helicase</fullName>
        <ecNumber evidence="3">3.6.4.-</ecNumber>
    </submittedName>
</protein>
<keyword evidence="3" id="KW-0067">ATP-binding</keyword>
<dbReference type="SUPFAM" id="SSF52540">
    <property type="entry name" value="P-loop containing nucleoside triphosphate hydrolases"/>
    <property type="match status" value="2"/>
</dbReference>
<name>A0ABV4ZUK7_9ACTN</name>
<dbReference type="InterPro" id="IPR006935">
    <property type="entry name" value="Helicase/UvrB_N"/>
</dbReference>
<feature type="compositionally biased region" description="Low complexity" evidence="1">
    <location>
        <begin position="1"/>
        <end position="21"/>
    </location>
</feature>
<dbReference type="InterPro" id="IPR027417">
    <property type="entry name" value="P-loop_NTPase"/>
</dbReference>
<evidence type="ECO:0000313" key="4">
    <source>
        <dbReference type="Proteomes" id="UP001577267"/>
    </source>
</evidence>
<keyword evidence="3" id="KW-0378">Hydrolase</keyword>
<dbReference type="PROSITE" id="PS51192">
    <property type="entry name" value="HELICASE_ATP_BIND_1"/>
    <property type="match status" value="1"/>
</dbReference>
<evidence type="ECO:0000313" key="3">
    <source>
        <dbReference type="EMBL" id="MFB4197659.1"/>
    </source>
</evidence>
<sequence length="606" mass="66674">MTTTAASATTDASATHSSHLSPAFPGRAPWGTASKLRAWQQAAMDAYVQAQPQDFLAVATPGAGKTTFALTLASWLLHHHVVQQVTVVAPTEHLKKQWAEAAARIGIKLDPEYSSGRLGAEYHGVALTYAGVGVKPMLHRNRCEQRKTLVILDEIHHAGDSRSWGEACLEAFEPATRRLALTGTPFRSDTNPIPFVAYGDNGDGIRRSVADYTYGYGSALADGVVRPVIFLSYSGSMRWRTKAGDEIAAKLGEPMTKDATSQAWRTALDPKGEWMPAVLSAADRRLTEVRRAIPDAGGLVIATDQDSARAYAKLIREITGERATLVLSDDGGASQRIDDFRRSDDRWLVAVRMVSEGVDVPRLAVGVYATTISTPLFFAQAVGRFVRSRRRGETASVFLPTIPTLLGFAHEMEVERDHVLDKPKKGGEEEDPYAEEADLLKEAEREQNEPDGTDDQLPFEALESEAVFDRVMYDGAEFGMQAHPGSEEEQDYLGIPGLLEPDQVQMLLQKRQARQIAHSKRRPDDQADLLEVPAERRPVVTHQEMMELRRELNGLVGAYAHQSGKPHGVIHTELRRVCGGPATAEASAGQLRQRMAKVREWATRMR</sequence>
<feature type="domain" description="Helicase ATP-binding" evidence="2">
    <location>
        <begin position="46"/>
        <end position="203"/>
    </location>
</feature>
<dbReference type="PANTHER" id="PTHR47396:SF2">
    <property type="entry name" value="HELICASE ATP-BINDING DOMAIN-CONTAINING PROTEIN"/>
    <property type="match status" value="1"/>
</dbReference>
<dbReference type="Pfam" id="PF04851">
    <property type="entry name" value="ResIII"/>
    <property type="match status" value="1"/>
</dbReference>
<dbReference type="InterPro" id="IPR050742">
    <property type="entry name" value="Helicase_Restrict-Modif_Enz"/>
</dbReference>
<keyword evidence="3" id="KW-0547">Nucleotide-binding</keyword>
<dbReference type="PANTHER" id="PTHR47396">
    <property type="entry name" value="TYPE I RESTRICTION ENZYME ECOKI R PROTEIN"/>
    <property type="match status" value="1"/>
</dbReference>
<dbReference type="Proteomes" id="UP001577267">
    <property type="component" value="Unassembled WGS sequence"/>
</dbReference>
<dbReference type="Gene3D" id="3.40.50.300">
    <property type="entry name" value="P-loop containing nucleotide triphosphate hydrolases"/>
    <property type="match status" value="2"/>
</dbReference>
<accession>A0ABV4ZUK7</accession>
<dbReference type="InterPro" id="IPR014001">
    <property type="entry name" value="Helicase_ATP-bd"/>
</dbReference>
<feature type="region of interest" description="Disordered" evidence="1">
    <location>
        <begin position="1"/>
        <end position="24"/>
    </location>
</feature>
<dbReference type="EMBL" id="JBHGBT010000041">
    <property type="protein sequence ID" value="MFB4197659.1"/>
    <property type="molecule type" value="Genomic_DNA"/>
</dbReference>
<comment type="caution">
    <text evidence="3">The sequence shown here is derived from an EMBL/GenBank/DDBJ whole genome shotgun (WGS) entry which is preliminary data.</text>
</comment>
<dbReference type="SMART" id="SM00487">
    <property type="entry name" value="DEXDc"/>
    <property type="match status" value="1"/>
</dbReference>
<dbReference type="GO" id="GO:0004386">
    <property type="term" value="F:helicase activity"/>
    <property type="evidence" value="ECO:0007669"/>
    <property type="project" value="UniProtKB-KW"/>
</dbReference>
<evidence type="ECO:0000256" key="1">
    <source>
        <dbReference type="SAM" id="MobiDB-lite"/>
    </source>
</evidence>
<dbReference type="EC" id="3.6.4.-" evidence="3"/>
<gene>
    <name evidence="3" type="ORF">ACE11A_25300</name>
</gene>
<proteinExistence type="predicted"/>
<dbReference type="RefSeq" id="WP_375066217.1">
    <property type="nucleotide sequence ID" value="NZ_JBHGBT010000041.1"/>
</dbReference>
<reference evidence="3 4" key="1">
    <citation type="submission" date="2024-09" db="EMBL/GenBank/DDBJ databases">
        <title>Draft genome sequence of multifaceted antimicrobials producing Streptomyces sp. strain FH1.</title>
        <authorList>
            <person name="Hassan F."/>
            <person name="Ali H."/>
            <person name="Hassan N."/>
            <person name="Nawaz A."/>
        </authorList>
    </citation>
    <scope>NUCLEOTIDE SEQUENCE [LARGE SCALE GENOMIC DNA]</scope>
    <source>
        <strain evidence="3 4">FH1</strain>
    </source>
</reference>